<reference evidence="1 2" key="1">
    <citation type="submission" date="2021-06" db="EMBL/GenBank/DDBJ databases">
        <title>Caerostris darwini draft genome.</title>
        <authorList>
            <person name="Kono N."/>
            <person name="Arakawa K."/>
        </authorList>
    </citation>
    <scope>NUCLEOTIDE SEQUENCE [LARGE SCALE GENOMIC DNA]</scope>
</reference>
<evidence type="ECO:0000313" key="1">
    <source>
        <dbReference type="EMBL" id="GIY28073.1"/>
    </source>
</evidence>
<gene>
    <name evidence="1" type="ORF">CDAR_503531</name>
</gene>
<keyword evidence="2" id="KW-1185">Reference proteome</keyword>
<accession>A0AAV4S0L0</accession>
<dbReference type="AlphaFoldDB" id="A0AAV4S0L0"/>
<organism evidence="1 2">
    <name type="scientific">Caerostris darwini</name>
    <dbReference type="NCBI Taxonomy" id="1538125"/>
    <lineage>
        <taxon>Eukaryota</taxon>
        <taxon>Metazoa</taxon>
        <taxon>Ecdysozoa</taxon>
        <taxon>Arthropoda</taxon>
        <taxon>Chelicerata</taxon>
        <taxon>Arachnida</taxon>
        <taxon>Araneae</taxon>
        <taxon>Araneomorphae</taxon>
        <taxon>Entelegynae</taxon>
        <taxon>Araneoidea</taxon>
        <taxon>Araneidae</taxon>
        <taxon>Caerostris</taxon>
    </lineage>
</organism>
<sequence>MDGGAACRKFKSVCVPPLGIPDRISDCLSQLIYREGGEVDALIGDLLDIVQEFGVMHRSWSEMTPCERPANYLSLKNLMEALDVELMSLMKSLSMPV</sequence>
<dbReference type="Proteomes" id="UP001054837">
    <property type="component" value="Unassembled WGS sequence"/>
</dbReference>
<evidence type="ECO:0000313" key="2">
    <source>
        <dbReference type="Proteomes" id="UP001054837"/>
    </source>
</evidence>
<protein>
    <submittedName>
        <fullName evidence="1">Uncharacterized protein</fullName>
    </submittedName>
</protein>
<dbReference type="EMBL" id="BPLQ01007130">
    <property type="protein sequence ID" value="GIY28073.1"/>
    <property type="molecule type" value="Genomic_DNA"/>
</dbReference>
<comment type="caution">
    <text evidence="1">The sequence shown here is derived from an EMBL/GenBank/DDBJ whole genome shotgun (WGS) entry which is preliminary data.</text>
</comment>
<proteinExistence type="predicted"/>
<name>A0AAV4S0L0_9ARAC</name>